<dbReference type="PANTHER" id="PTHR18063:SF6">
    <property type="entry name" value="UBIQUITIN CARBOXYL-TERMINAL HYDROLASE"/>
    <property type="match status" value="1"/>
</dbReference>
<feature type="compositionally biased region" description="Low complexity" evidence="1">
    <location>
        <begin position="327"/>
        <end position="375"/>
    </location>
</feature>
<dbReference type="GO" id="GO:0005829">
    <property type="term" value="C:cytosol"/>
    <property type="evidence" value="ECO:0007669"/>
    <property type="project" value="TreeGrafter"/>
</dbReference>
<dbReference type="GO" id="GO:0071944">
    <property type="term" value="C:cell periphery"/>
    <property type="evidence" value="ECO:0007669"/>
    <property type="project" value="TreeGrafter"/>
</dbReference>
<evidence type="ECO:0000313" key="4">
    <source>
        <dbReference type="Proteomes" id="UP000697127"/>
    </source>
</evidence>
<dbReference type="GO" id="GO:0004843">
    <property type="term" value="F:cysteine-type deubiquitinase activity"/>
    <property type="evidence" value="ECO:0007669"/>
    <property type="project" value="InterPro"/>
</dbReference>
<comment type="caution">
    <text evidence="3">The sequence shown here is derived from an EMBL/GenBank/DDBJ whole genome shotgun (WGS) entry which is preliminary data.</text>
</comment>
<dbReference type="AlphaFoldDB" id="A0A9P6WJ26"/>
<evidence type="ECO:0000313" key="3">
    <source>
        <dbReference type="EMBL" id="KAG0688089.1"/>
    </source>
</evidence>
<accession>A0A9P6WJ26</accession>
<dbReference type="GO" id="GO:1990380">
    <property type="term" value="F:K48-linked deubiquitinase activity"/>
    <property type="evidence" value="ECO:0007669"/>
    <property type="project" value="InterPro"/>
</dbReference>
<dbReference type="PANTHER" id="PTHR18063">
    <property type="entry name" value="NF-E2 INDUCIBLE PROTEIN"/>
    <property type="match status" value="1"/>
</dbReference>
<organism evidence="3 4">
    <name type="scientific">Pichia californica</name>
    <dbReference type="NCBI Taxonomy" id="460514"/>
    <lineage>
        <taxon>Eukaryota</taxon>
        <taxon>Fungi</taxon>
        <taxon>Dikarya</taxon>
        <taxon>Ascomycota</taxon>
        <taxon>Saccharomycotina</taxon>
        <taxon>Pichiomycetes</taxon>
        <taxon>Pichiales</taxon>
        <taxon>Pichiaceae</taxon>
        <taxon>Pichia</taxon>
    </lineage>
</organism>
<feature type="region of interest" description="Disordered" evidence="1">
    <location>
        <begin position="319"/>
        <end position="410"/>
    </location>
</feature>
<evidence type="ECO:0000256" key="1">
    <source>
        <dbReference type="SAM" id="MobiDB-lite"/>
    </source>
</evidence>
<sequence length="416" mass="46675">MQDQLETFTVTLINGTHPVLRQNENGPCFIIALVNAILLSDMQSDCCNSYLPFTTRLIQIAKSPPPRTISIESVYSFIVEKVIKDPIEGENVDHSAANQLVDIMPMMDTGLLINLSFDNIKISDFNEYSKTIIDLLQQFDLNLYHAFLMPEDLILDLAKENIIKPTFDKCQDFLISHLDDEPKNLVALQLQSFLDSNKTEITQIGIQVLLNSIKDNTIFLFFRNDHFNTCLKHNGIIYSLVTDIGYSDHPDIVWLPLSINDEGDFLNADFMISKIDSNSQQPNSNPSTTDTEATLNENNDLLLAKQLQLEDDEKLSKNLQAKYDNQSSVTKTKTSQTKTSTPIPQTKKPTKTTESSIPTKSTTSTKTKSANKSTKNLQNQPSKRTSPTIIQNTNPALSNTHFSKTKSNSKDCCTIV</sequence>
<keyword evidence="4" id="KW-1185">Reference proteome</keyword>
<dbReference type="InterPro" id="IPR007518">
    <property type="entry name" value="MINDY"/>
</dbReference>
<proteinExistence type="predicted"/>
<dbReference type="GO" id="GO:0016807">
    <property type="term" value="F:cysteine-type carboxypeptidase activity"/>
    <property type="evidence" value="ECO:0007669"/>
    <property type="project" value="TreeGrafter"/>
</dbReference>
<protein>
    <recommendedName>
        <fullName evidence="2">MINDY deubiquitinase domain-containing protein</fullName>
    </recommendedName>
</protein>
<dbReference type="EMBL" id="PUHW01000184">
    <property type="protein sequence ID" value="KAG0688089.1"/>
    <property type="molecule type" value="Genomic_DNA"/>
</dbReference>
<feature type="compositionally biased region" description="Polar residues" evidence="1">
    <location>
        <begin position="376"/>
        <end position="406"/>
    </location>
</feature>
<name>A0A9P6WJ26_9ASCO</name>
<gene>
    <name evidence="3" type="ORF">C6P40_001426</name>
</gene>
<reference evidence="3" key="1">
    <citation type="submission" date="2020-11" db="EMBL/GenBank/DDBJ databases">
        <title>Kefir isolates.</title>
        <authorList>
            <person name="Marcisauskas S."/>
            <person name="Kim Y."/>
            <person name="Blasche S."/>
        </authorList>
    </citation>
    <scope>NUCLEOTIDE SEQUENCE</scope>
    <source>
        <strain evidence="3">Olga-1</strain>
    </source>
</reference>
<dbReference type="Proteomes" id="UP000697127">
    <property type="component" value="Unassembled WGS sequence"/>
</dbReference>
<dbReference type="GO" id="GO:0071108">
    <property type="term" value="P:protein K48-linked deubiquitination"/>
    <property type="evidence" value="ECO:0007669"/>
    <property type="project" value="TreeGrafter"/>
</dbReference>
<feature type="domain" description="MINDY deubiquitinase" evidence="2">
    <location>
        <begin position="14"/>
        <end position="270"/>
    </location>
</feature>
<dbReference type="InterPro" id="IPR033979">
    <property type="entry name" value="MINDY_domain"/>
</dbReference>
<evidence type="ECO:0000259" key="2">
    <source>
        <dbReference type="Pfam" id="PF04424"/>
    </source>
</evidence>
<dbReference type="Pfam" id="PF04424">
    <property type="entry name" value="MINDY_DUB"/>
    <property type="match status" value="1"/>
</dbReference>